<accession>A0A6M5YPZ6</accession>
<dbReference type="EMBL" id="CP053452">
    <property type="protein sequence ID" value="QJW95373.1"/>
    <property type="molecule type" value="Genomic_DNA"/>
</dbReference>
<protein>
    <submittedName>
        <fullName evidence="1">Uncharacterized protein</fullName>
    </submittedName>
</protein>
<dbReference type="AlphaFoldDB" id="A0A6M5YPZ6"/>
<organism evidence="1 2">
    <name type="scientific">Frigoriglobus tundricola</name>
    <dbReference type="NCBI Taxonomy" id="2774151"/>
    <lineage>
        <taxon>Bacteria</taxon>
        <taxon>Pseudomonadati</taxon>
        <taxon>Planctomycetota</taxon>
        <taxon>Planctomycetia</taxon>
        <taxon>Gemmatales</taxon>
        <taxon>Gemmataceae</taxon>
        <taxon>Frigoriglobus</taxon>
    </lineage>
</organism>
<proteinExistence type="predicted"/>
<evidence type="ECO:0000313" key="1">
    <source>
        <dbReference type="EMBL" id="QJW95373.1"/>
    </source>
</evidence>
<dbReference type="KEGG" id="ftj:FTUN_2922"/>
<evidence type="ECO:0000313" key="2">
    <source>
        <dbReference type="Proteomes" id="UP000503447"/>
    </source>
</evidence>
<name>A0A6M5YPZ6_9BACT</name>
<dbReference type="SUPFAM" id="SSF102405">
    <property type="entry name" value="MCP/YpsA-like"/>
    <property type="match status" value="1"/>
</dbReference>
<reference evidence="2" key="1">
    <citation type="submission" date="2020-05" db="EMBL/GenBank/DDBJ databases">
        <title>Frigoriglobus tundricola gen. nov., sp. nov., a psychrotolerant cellulolytic planctomycete of the family Gemmataceae with two divergent copies of 16S rRNA gene.</title>
        <authorList>
            <person name="Kulichevskaya I.S."/>
            <person name="Ivanova A.A."/>
            <person name="Naumoff D.G."/>
            <person name="Beletsky A.V."/>
            <person name="Rijpstra W.I.C."/>
            <person name="Sinninghe Damste J.S."/>
            <person name="Mardanov A.V."/>
            <person name="Ravin N.V."/>
            <person name="Dedysh S.N."/>
        </authorList>
    </citation>
    <scope>NUCLEOTIDE SEQUENCE [LARGE SCALE GENOMIC DNA]</scope>
    <source>
        <strain evidence="2">PL17</strain>
    </source>
</reference>
<gene>
    <name evidence="1" type="ORF">FTUN_2922</name>
</gene>
<sequence length="163" mass="17417">MIIGFSGHQKIDHPERWDWVRLQLADILREHAAGGTCVLVALAEGGDQAFTDAALALGIPVDVVLPCTLYEDTFEGAEAKAKYHSLLAQSNNVVTLDYVEPSEDAFLAAGKYVVDHCDLLVTLWNGKQAAGKGGTGDVVEYARSLGRPLIHVHPGLLEVTGPG</sequence>
<dbReference type="Gene3D" id="3.40.50.450">
    <property type="match status" value="1"/>
</dbReference>
<dbReference type="Proteomes" id="UP000503447">
    <property type="component" value="Chromosome"/>
</dbReference>
<keyword evidence="2" id="KW-1185">Reference proteome</keyword>